<dbReference type="EMBL" id="OZ020108">
    <property type="protein sequence ID" value="CAK9261179.1"/>
    <property type="molecule type" value="Genomic_DNA"/>
</dbReference>
<accession>A0ABP0W3R0</accession>
<evidence type="ECO:0000313" key="4">
    <source>
        <dbReference type="Proteomes" id="UP001497444"/>
    </source>
</evidence>
<keyword evidence="2" id="KW-0732">Signal</keyword>
<proteinExistence type="predicted"/>
<evidence type="ECO:0000313" key="3">
    <source>
        <dbReference type="EMBL" id="CAK9261179.1"/>
    </source>
</evidence>
<feature type="signal peptide" evidence="2">
    <location>
        <begin position="1"/>
        <end position="17"/>
    </location>
</feature>
<feature type="chain" id="PRO_5045790704" evidence="2">
    <location>
        <begin position="18"/>
        <end position="756"/>
    </location>
</feature>
<sequence>MHRQAMLMSLSLSPATALVNHNSKHWAFLEEIDAPQWVDFTVEAALEETVGDDPWFSHSHLHHEVPLKELNGVQLASRNDCSTKNRLEIERKNSGASKTQCALQTFKSLSENTGSELKVETPLVVKVASQDQICARNQINFVQPQSLEHKHDIDVARLCMEDSCAPASEHELLTNEEDANELPPLSLDTSPVVCKAADRLLDIKQQSSPSFNPPSAIGDAARIVVSQLEGRETDLPQLNNALSLCKSSASLLGVKVNECLNFSITGGFEAVHSPKSGSTDGNVGCGTTAVSKASSLGCGTRVDVIKGSTRKVDCAKTESSLESDVLGTDGGLIAEEITSGPVPMVGELERVQSGTNCLSLELCSTMDGRLGTSKKLNCRSSHDGVTLSSRLGANSSVHAFDDIQKMRKSWGSSLWVRRSNDLQTLVSEGESNNESDTLTIRTRDVRMGSLSPLSEESPSMFSPIDVRKEKSVVLDTQPALQDEAVHMKLEGAQLSKRLLAGLGIHAATVEHVAASCEGQPSKRTREQHSTRDLRFPSKPSIPAGGSAKQRQSMSLGYLEKGTKNEIRSSNWNGSVQQNHHIRVSSLSQPHAILSRVYSSRGGKENSALQSSPKSNTGAGQVQEKKTRQSILRMSMPSFSAGTVTRQVVGGGVLNKSTTILEKSGEVQVPTSSQSISRKSCVRNSTTMSLGHHKSPSNRMTVMDASSRRKPPNGPSSAVRTSMPAFSSAILRQTGRPVHNAEASSTHEGKNSKQIWR</sequence>
<gene>
    <name evidence="3" type="ORF">CSSPJE1EN1_LOCUS6657</name>
</gene>
<protein>
    <submittedName>
        <fullName evidence="3">Uncharacterized protein</fullName>
    </submittedName>
</protein>
<feature type="region of interest" description="Disordered" evidence="1">
    <location>
        <begin position="599"/>
        <end position="627"/>
    </location>
</feature>
<feature type="compositionally biased region" description="Polar residues" evidence="1">
    <location>
        <begin position="668"/>
        <end position="688"/>
    </location>
</feature>
<evidence type="ECO:0000256" key="1">
    <source>
        <dbReference type="SAM" id="MobiDB-lite"/>
    </source>
</evidence>
<name>A0ABP0W3R0_9BRYO</name>
<feature type="region of interest" description="Disordered" evidence="1">
    <location>
        <begin position="664"/>
        <end position="721"/>
    </location>
</feature>
<organism evidence="3 4">
    <name type="scientific">Sphagnum jensenii</name>
    <dbReference type="NCBI Taxonomy" id="128206"/>
    <lineage>
        <taxon>Eukaryota</taxon>
        <taxon>Viridiplantae</taxon>
        <taxon>Streptophyta</taxon>
        <taxon>Embryophyta</taxon>
        <taxon>Bryophyta</taxon>
        <taxon>Sphagnophytina</taxon>
        <taxon>Sphagnopsida</taxon>
        <taxon>Sphagnales</taxon>
        <taxon>Sphagnaceae</taxon>
        <taxon>Sphagnum</taxon>
    </lineage>
</organism>
<feature type="region of interest" description="Disordered" evidence="1">
    <location>
        <begin position="515"/>
        <end position="552"/>
    </location>
</feature>
<reference evidence="3" key="1">
    <citation type="submission" date="2024-02" db="EMBL/GenBank/DDBJ databases">
        <authorList>
            <consortium name="ELIXIR-Norway"/>
            <consortium name="Elixir Norway"/>
        </authorList>
    </citation>
    <scope>NUCLEOTIDE SEQUENCE</scope>
</reference>
<keyword evidence="4" id="KW-1185">Reference proteome</keyword>
<feature type="compositionally biased region" description="Polar residues" evidence="1">
    <location>
        <begin position="606"/>
        <end position="619"/>
    </location>
</feature>
<feature type="compositionally biased region" description="Basic and acidic residues" evidence="1">
    <location>
        <begin position="523"/>
        <end position="535"/>
    </location>
</feature>
<evidence type="ECO:0000256" key="2">
    <source>
        <dbReference type="SAM" id="SignalP"/>
    </source>
</evidence>
<feature type="region of interest" description="Disordered" evidence="1">
    <location>
        <begin position="734"/>
        <end position="756"/>
    </location>
</feature>
<dbReference type="Proteomes" id="UP001497444">
    <property type="component" value="Chromosome 13"/>
</dbReference>